<keyword evidence="4" id="KW-0808">Transferase</keyword>
<comment type="cofactor">
    <cofactor evidence="1">
        <name>pyridoxal 5'-phosphate</name>
        <dbReference type="ChEBI" id="CHEBI:597326"/>
    </cofactor>
</comment>
<evidence type="ECO:0000256" key="1">
    <source>
        <dbReference type="ARBA" id="ARBA00001933"/>
    </source>
</evidence>
<sequence>MCNPYIKDFPILKQTINGKPLAYLDNAATTQKPDCVIEASSRYYRLDNANPHRGAYALSVRATELYEAARETVKNFIKAEAAEEVIFTRGATEALNLLAYSYGMNCLREGDEIVLSIAEHHSNVVPWQQVAAAKGAKLIYLYLDENGDIPDSELEKKITSRTKIVSITQISNVLGTVYPVKKIIRKAHEFGAVAIVDLAQSISHMETDVRDMDADFAVFSGHKMFAPMGIGVLYGKKDLLDAMPPFLFGGDMIEYVSEQTARFAHLPQKFEAGTQNVEGAAGLSAAIQYINSIGFDSIRKAERELTRYTLERLSENPYISIVGPRFSEHRAGVISFTMRDVHPHDVASILDADGIAIRAGHHCAHPLMKFLGITATSRVSLCFYNTKQEIDRLAESLKSVRRWLHFES</sequence>
<evidence type="ECO:0000256" key="4">
    <source>
        <dbReference type="ARBA" id="ARBA00022679"/>
    </source>
</evidence>
<dbReference type="Proteomes" id="UP000254051">
    <property type="component" value="Unassembled WGS sequence"/>
</dbReference>
<organism evidence="8 9">
    <name type="scientific">Faecalicatena contorta</name>
    <dbReference type="NCBI Taxonomy" id="39482"/>
    <lineage>
        <taxon>Bacteria</taxon>
        <taxon>Bacillati</taxon>
        <taxon>Bacillota</taxon>
        <taxon>Clostridia</taxon>
        <taxon>Lachnospirales</taxon>
        <taxon>Lachnospiraceae</taxon>
        <taxon>Faecalicatena</taxon>
    </lineage>
</organism>
<dbReference type="InterPro" id="IPR000192">
    <property type="entry name" value="Aminotrans_V_dom"/>
</dbReference>
<dbReference type="OrthoDB" id="9804366at2"/>
<proteinExistence type="inferred from homology"/>
<dbReference type="InterPro" id="IPR015424">
    <property type="entry name" value="PyrdxlP-dep_Trfase"/>
</dbReference>
<comment type="catalytic activity">
    <reaction evidence="6">
        <text>(sulfur carrier)-H + L-cysteine = (sulfur carrier)-SH + L-alanine</text>
        <dbReference type="Rhea" id="RHEA:43892"/>
        <dbReference type="Rhea" id="RHEA-COMP:14737"/>
        <dbReference type="Rhea" id="RHEA-COMP:14739"/>
        <dbReference type="ChEBI" id="CHEBI:29917"/>
        <dbReference type="ChEBI" id="CHEBI:35235"/>
        <dbReference type="ChEBI" id="CHEBI:57972"/>
        <dbReference type="ChEBI" id="CHEBI:64428"/>
        <dbReference type="EC" id="2.8.1.7"/>
    </reaction>
</comment>
<dbReference type="EMBL" id="UHJJ01000001">
    <property type="protein sequence ID" value="SUQ12081.1"/>
    <property type="molecule type" value="Genomic_DNA"/>
</dbReference>
<accession>A0A316AP38</accession>
<dbReference type="PANTHER" id="PTHR43586:SF8">
    <property type="entry name" value="CYSTEINE DESULFURASE 1, CHLOROPLASTIC"/>
    <property type="match status" value="1"/>
</dbReference>
<dbReference type="Gene3D" id="3.40.640.10">
    <property type="entry name" value="Type I PLP-dependent aspartate aminotransferase-like (Major domain)"/>
    <property type="match status" value="1"/>
</dbReference>
<dbReference type="InterPro" id="IPR015422">
    <property type="entry name" value="PyrdxlP-dep_Trfase_small"/>
</dbReference>
<dbReference type="InterPro" id="IPR016454">
    <property type="entry name" value="Cysteine_dSase"/>
</dbReference>
<dbReference type="GO" id="GO:0030170">
    <property type="term" value="F:pyridoxal phosphate binding"/>
    <property type="evidence" value="ECO:0007669"/>
    <property type="project" value="InterPro"/>
</dbReference>
<dbReference type="AlphaFoldDB" id="A0A316AP38"/>
<feature type="domain" description="Aminotransferase class V" evidence="7">
    <location>
        <begin position="23"/>
        <end position="393"/>
    </location>
</feature>
<reference evidence="9" key="1">
    <citation type="submission" date="2017-07" db="EMBL/GenBank/DDBJ databases">
        <authorList>
            <person name="Varghese N."/>
            <person name="Submissions S."/>
        </authorList>
    </citation>
    <scope>NUCLEOTIDE SEQUENCE [LARGE SCALE GENOMIC DNA]</scope>
    <source>
        <strain evidence="9">NLAE-zl-C134</strain>
    </source>
</reference>
<protein>
    <recommendedName>
        <fullName evidence="3">cysteine desulfurase</fullName>
        <ecNumber evidence="3">2.8.1.7</ecNumber>
    </recommendedName>
</protein>
<evidence type="ECO:0000259" key="7">
    <source>
        <dbReference type="Pfam" id="PF00266"/>
    </source>
</evidence>
<dbReference type="GO" id="GO:0031071">
    <property type="term" value="F:cysteine desulfurase activity"/>
    <property type="evidence" value="ECO:0007669"/>
    <property type="project" value="UniProtKB-EC"/>
</dbReference>
<evidence type="ECO:0000256" key="5">
    <source>
        <dbReference type="ARBA" id="ARBA00022898"/>
    </source>
</evidence>
<dbReference type="NCBIfam" id="TIGR01979">
    <property type="entry name" value="sufS"/>
    <property type="match status" value="1"/>
</dbReference>
<dbReference type="SUPFAM" id="SSF53383">
    <property type="entry name" value="PLP-dependent transferases"/>
    <property type="match status" value="1"/>
</dbReference>
<dbReference type="RefSeq" id="WP_109708195.1">
    <property type="nucleotide sequence ID" value="NZ_QGDS01000001.1"/>
</dbReference>
<dbReference type="Pfam" id="PF00266">
    <property type="entry name" value="Aminotran_5"/>
    <property type="match status" value="1"/>
</dbReference>
<keyword evidence="5" id="KW-0663">Pyridoxal phosphate</keyword>
<dbReference type="EC" id="2.8.1.7" evidence="3"/>
<dbReference type="PIRSF" id="PIRSF005572">
    <property type="entry name" value="NifS"/>
    <property type="match status" value="1"/>
</dbReference>
<gene>
    <name evidence="8" type="ORF">SAMN05216529_10112</name>
</gene>
<dbReference type="GO" id="GO:0006534">
    <property type="term" value="P:cysteine metabolic process"/>
    <property type="evidence" value="ECO:0007669"/>
    <property type="project" value="InterPro"/>
</dbReference>
<evidence type="ECO:0000313" key="8">
    <source>
        <dbReference type="EMBL" id="SUQ12081.1"/>
    </source>
</evidence>
<name>A0A316AP38_9FIRM</name>
<dbReference type="PANTHER" id="PTHR43586">
    <property type="entry name" value="CYSTEINE DESULFURASE"/>
    <property type="match status" value="1"/>
</dbReference>
<dbReference type="Gene3D" id="3.90.1150.10">
    <property type="entry name" value="Aspartate Aminotransferase, domain 1"/>
    <property type="match status" value="1"/>
</dbReference>
<evidence type="ECO:0000313" key="9">
    <source>
        <dbReference type="Proteomes" id="UP000254051"/>
    </source>
</evidence>
<evidence type="ECO:0000256" key="3">
    <source>
        <dbReference type="ARBA" id="ARBA00012239"/>
    </source>
</evidence>
<evidence type="ECO:0000256" key="2">
    <source>
        <dbReference type="ARBA" id="ARBA00010447"/>
    </source>
</evidence>
<comment type="similarity">
    <text evidence="2">Belongs to the class-V pyridoxal-phosphate-dependent aminotransferase family. Csd subfamily.</text>
</comment>
<evidence type="ECO:0000256" key="6">
    <source>
        <dbReference type="ARBA" id="ARBA00050776"/>
    </source>
</evidence>
<dbReference type="CDD" id="cd06453">
    <property type="entry name" value="SufS_like"/>
    <property type="match status" value="1"/>
</dbReference>
<keyword evidence="9" id="KW-1185">Reference proteome</keyword>
<dbReference type="InterPro" id="IPR010970">
    <property type="entry name" value="Cys_dSase_SufS"/>
</dbReference>
<dbReference type="InterPro" id="IPR015421">
    <property type="entry name" value="PyrdxlP-dep_Trfase_major"/>
</dbReference>